<protein>
    <submittedName>
        <fullName evidence="1">Uncharacterized protein</fullName>
    </submittedName>
</protein>
<reference evidence="2" key="1">
    <citation type="submission" date="2015-07" db="EMBL/GenBank/DDBJ databases">
        <title>Fjat-14205 dsm 2895.</title>
        <authorList>
            <person name="Liu B."/>
            <person name="Wang J."/>
            <person name="Zhu Y."/>
            <person name="Liu G."/>
            <person name="Chen Q."/>
            <person name="Chen Z."/>
            <person name="Lan J."/>
            <person name="Che J."/>
            <person name="Ge C."/>
            <person name="Shi H."/>
            <person name="Pan Z."/>
            <person name="Liu X."/>
        </authorList>
    </citation>
    <scope>NUCLEOTIDE SEQUENCE [LARGE SCALE GENOMIC DNA]</scope>
    <source>
        <strain evidence="2">DSM 25560</strain>
    </source>
</reference>
<dbReference type="Proteomes" id="UP000050668">
    <property type="component" value="Unassembled WGS sequence"/>
</dbReference>
<dbReference type="EMBL" id="LGRV01000003">
    <property type="protein sequence ID" value="KOS68394.1"/>
    <property type="molecule type" value="Genomic_DNA"/>
</dbReference>
<dbReference type="RefSeq" id="WP_053583221.1">
    <property type="nucleotide sequence ID" value="NZ_LGRV01000003.1"/>
</dbReference>
<accession>A0ABR5K0X3</accession>
<gene>
    <name evidence="1" type="ORF">AEA09_07380</name>
</gene>
<proteinExistence type="predicted"/>
<evidence type="ECO:0000313" key="2">
    <source>
        <dbReference type="Proteomes" id="UP000050668"/>
    </source>
</evidence>
<organism evidence="1 2">
    <name type="scientific">Lysinibacillus contaminans</name>
    <dbReference type="NCBI Taxonomy" id="1293441"/>
    <lineage>
        <taxon>Bacteria</taxon>
        <taxon>Bacillati</taxon>
        <taxon>Bacillota</taxon>
        <taxon>Bacilli</taxon>
        <taxon>Bacillales</taxon>
        <taxon>Bacillaceae</taxon>
        <taxon>Lysinibacillus</taxon>
    </lineage>
</organism>
<name>A0ABR5K0X3_9BACI</name>
<sequence length="69" mass="8175">MTKIYMMSITKGIDGQECEQKVKEKVFEKKSELKEYLKKEGYCKESKNQYVKVSEESIYVAEIEKIKVK</sequence>
<keyword evidence="2" id="KW-1185">Reference proteome</keyword>
<evidence type="ECO:0000313" key="1">
    <source>
        <dbReference type="EMBL" id="KOS68394.1"/>
    </source>
</evidence>
<comment type="caution">
    <text evidence="1">The sequence shown here is derived from an EMBL/GenBank/DDBJ whole genome shotgun (WGS) entry which is preliminary data.</text>
</comment>